<comment type="cofactor">
    <cofactor evidence="7 8">
        <name>Zn(2+)</name>
        <dbReference type="ChEBI" id="CHEBI:29105"/>
    </cofactor>
    <text evidence="7 8">Binds 1 zinc ion per subunit.</text>
</comment>
<keyword evidence="9" id="KW-1133">Transmembrane helix</keyword>
<feature type="binding site" evidence="7">
    <location>
        <position position="349"/>
    </location>
    <ligand>
        <name>Zn(2+)</name>
        <dbReference type="ChEBI" id="CHEBI:29105"/>
        <note>catalytic</note>
    </ligand>
</feature>
<dbReference type="AlphaFoldDB" id="A0A975GAX9"/>
<keyword evidence="5 8" id="KW-0482">Metalloprotease</keyword>
<dbReference type="Pfam" id="PF16491">
    <property type="entry name" value="Peptidase_M48_N"/>
    <property type="match status" value="1"/>
</dbReference>
<evidence type="ECO:0000256" key="9">
    <source>
        <dbReference type="SAM" id="Phobius"/>
    </source>
</evidence>
<feature type="transmembrane region" description="Helical" evidence="9">
    <location>
        <begin position="143"/>
        <end position="165"/>
    </location>
</feature>
<feature type="active site" evidence="6">
    <location>
        <position position="275"/>
    </location>
</feature>
<dbReference type="KEGG" id="aaut:ACETAC_03505"/>
<feature type="active site" description="Proton donor" evidence="6">
    <location>
        <position position="353"/>
    </location>
</feature>
<keyword evidence="9" id="KW-0472">Membrane</keyword>
<name>A0A975GAX9_9THEO</name>
<evidence type="ECO:0000256" key="6">
    <source>
        <dbReference type="PIRSR" id="PIRSR627057-1"/>
    </source>
</evidence>
<evidence type="ECO:0000259" key="11">
    <source>
        <dbReference type="Pfam" id="PF16491"/>
    </source>
</evidence>
<dbReference type="GO" id="GO:0046872">
    <property type="term" value="F:metal ion binding"/>
    <property type="evidence" value="ECO:0007669"/>
    <property type="project" value="UniProtKB-KW"/>
</dbReference>
<keyword evidence="4 7" id="KW-0862">Zinc</keyword>
<keyword evidence="2 7" id="KW-0479">Metal-binding</keyword>
<evidence type="ECO:0000256" key="1">
    <source>
        <dbReference type="ARBA" id="ARBA00022670"/>
    </source>
</evidence>
<proteinExistence type="inferred from homology"/>
<evidence type="ECO:0000256" key="4">
    <source>
        <dbReference type="ARBA" id="ARBA00022833"/>
    </source>
</evidence>
<dbReference type="Pfam" id="PF01435">
    <property type="entry name" value="Peptidase_M48"/>
    <property type="match status" value="1"/>
</dbReference>
<organism evidence="12 13">
    <name type="scientific">Aceticella autotrophica</name>
    <dbReference type="NCBI Taxonomy" id="2755338"/>
    <lineage>
        <taxon>Bacteria</taxon>
        <taxon>Bacillati</taxon>
        <taxon>Bacillota</taxon>
        <taxon>Clostridia</taxon>
        <taxon>Thermoanaerobacterales</taxon>
        <taxon>Thermoanaerobacteraceae</taxon>
        <taxon>Aceticella</taxon>
    </lineage>
</organism>
<dbReference type="InterPro" id="IPR027057">
    <property type="entry name" value="CAXX_Prtase_1"/>
</dbReference>
<dbReference type="InterPro" id="IPR001915">
    <property type="entry name" value="Peptidase_M48"/>
</dbReference>
<sequence>MISIRFNKYWLILVSIAFLFSILYILSVIFPGNISNEVYKYFSNIDIEKSKEYNKTISLLFISSFLVKLIFLLIFTFGNASKELSNLTAKLSFKMYYLHILLFFIGLWLILKIISFPFSLYYYNFQVKWGFSTQTISSWWIDYLKNSLLDFIISGIGIFLFAYAVNKWHKSWWFMASIFLTFMLFLQNLIWPSFIAPMFNRFIPIKDPVVLNMVQDISKNAGININKVEEMDASRRTKLANAYFYGFGKTSKIVLYDTLLENYPKNEIKAVIAHEAAHWKENHVLKGLVIGSIGLFAMFFLFSLILNKTIINPYNKAITPAGLAVLYLFIILINFDTNPIQNYISRQMERQADLLSVQYLHNKEIVVELQVDLAKKSLSDPEPPAFIEWFSYSHPSAMHRIKAVEACISNIH</sequence>
<keyword evidence="9" id="KW-0812">Transmembrane</keyword>
<dbReference type="GO" id="GO:0071586">
    <property type="term" value="P:CAAX-box protein processing"/>
    <property type="evidence" value="ECO:0007669"/>
    <property type="project" value="InterPro"/>
</dbReference>
<evidence type="ECO:0000256" key="7">
    <source>
        <dbReference type="PIRSR" id="PIRSR627057-2"/>
    </source>
</evidence>
<gene>
    <name evidence="12" type="ORF">ACETAC_03505</name>
</gene>
<dbReference type="Gene3D" id="3.30.2010.10">
    <property type="entry name" value="Metalloproteases ('zincins'), catalytic domain"/>
    <property type="match status" value="1"/>
</dbReference>
<evidence type="ECO:0000313" key="12">
    <source>
        <dbReference type="EMBL" id="QSZ27954.1"/>
    </source>
</evidence>
<dbReference type="CDD" id="cd07343">
    <property type="entry name" value="M48A_Zmpste24p_like"/>
    <property type="match status" value="1"/>
</dbReference>
<dbReference type="EMBL" id="CP060096">
    <property type="protein sequence ID" value="QSZ27954.1"/>
    <property type="molecule type" value="Genomic_DNA"/>
</dbReference>
<keyword evidence="13" id="KW-1185">Reference proteome</keyword>
<protein>
    <submittedName>
        <fullName evidence="12">M48 family metallopeptidase</fullName>
    </submittedName>
</protein>
<evidence type="ECO:0000256" key="2">
    <source>
        <dbReference type="ARBA" id="ARBA00022723"/>
    </source>
</evidence>
<comment type="similarity">
    <text evidence="8">Belongs to the peptidase M48 family.</text>
</comment>
<evidence type="ECO:0000256" key="3">
    <source>
        <dbReference type="ARBA" id="ARBA00022801"/>
    </source>
</evidence>
<feature type="domain" description="Peptidase M48" evidence="10">
    <location>
        <begin position="207"/>
        <end position="406"/>
    </location>
</feature>
<evidence type="ECO:0000256" key="8">
    <source>
        <dbReference type="RuleBase" id="RU003983"/>
    </source>
</evidence>
<feature type="transmembrane region" description="Helical" evidence="9">
    <location>
        <begin position="318"/>
        <end position="335"/>
    </location>
</feature>
<evidence type="ECO:0000256" key="5">
    <source>
        <dbReference type="ARBA" id="ARBA00023049"/>
    </source>
</evidence>
<keyword evidence="3 8" id="KW-0378">Hydrolase</keyword>
<evidence type="ECO:0000259" key="10">
    <source>
        <dbReference type="Pfam" id="PF01435"/>
    </source>
</evidence>
<feature type="transmembrane region" description="Helical" evidence="9">
    <location>
        <begin position="57"/>
        <end position="75"/>
    </location>
</feature>
<dbReference type="GO" id="GO:0004222">
    <property type="term" value="F:metalloendopeptidase activity"/>
    <property type="evidence" value="ECO:0007669"/>
    <property type="project" value="InterPro"/>
</dbReference>
<keyword evidence="1 8" id="KW-0645">Protease</keyword>
<accession>A0A975GAX9</accession>
<dbReference type="PANTHER" id="PTHR10120">
    <property type="entry name" value="CAAX PRENYL PROTEASE 1"/>
    <property type="match status" value="1"/>
</dbReference>
<feature type="transmembrane region" description="Helical" evidence="9">
    <location>
        <begin position="96"/>
        <end position="123"/>
    </location>
</feature>
<feature type="binding site" evidence="7">
    <location>
        <position position="274"/>
    </location>
    <ligand>
        <name>Zn(2+)</name>
        <dbReference type="ChEBI" id="CHEBI:29105"/>
        <note>catalytic</note>
    </ligand>
</feature>
<feature type="transmembrane region" description="Helical" evidence="9">
    <location>
        <begin position="288"/>
        <end position="306"/>
    </location>
</feature>
<feature type="transmembrane region" description="Helical" evidence="9">
    <location>
        <begin position="9"/>
        <end position="30"/>
    </location>
</feature>
<dbReference type="Proteomes" id="UP000671913">
    <property type="component" value="Chromosome"/>
</dbReference>
<feature type="domain" description="CAAX prenyl protease 1 N-terminal" evidence="11">
    <location>
        <begin position="37"/>
        <end position="201"/>
    </location>
</feature>
<reference evidence="12" key="1">
    <citation type="submission" date="2020-08" db="EMBL/GenBank/DDBJ databases">
        <title>Genomic insights into the carbon and energy metabolism of the first obligate autotrophic acetogenic bacterium Aceticella autotrophica gen. nov., sp. nov.</title>
        <authorList>
            <person name="Toshchakov S.V."/>
            <person name="Elcheninov A.G."/>
            <person name="Kublanov I.V."/>
            <person name="Frolov E.N."/>
            <person name="Lebedinsky A.V."/>
        </authorList>
    </citation>
    <scope>NUCLEOTIDE SEQUENCE</scope>
    <source>
        <strain evidence="12">3443-3Ac</strain>
    </source>
</reference>
<feature type="binding site" evidence="7">
    <location>
        <position position="278"/>
    </location>
    <ligand>
        <name>Zn(2+)</name>
        <dbReference type="ChEBI" id="CHEBI:29105"/>
        <note>catalytic</note>
    </ligand>
</feature>
<dbReference type="RefSeq" id="WP_284680673.1">
    <property type="nucleotide sequence ID" value="NZ_CP060096.1"/>
</dbReference>
<evidence type="ECO:0000313" key="13">
    <source>
        <dbReference type="Proteomes" id="UP000671913"/>
    </source>
</evidence>
<feature type="transmembrane region" description="Helical" evidence="9">
    <location>
        <begin position="172"/>
        <end position="191"/>
    </location>
</feature>
<dbReference type="InterPro" id="IPR032456">
    <property type="entry name" value="Peptidase_M48_N"/>
</dbReference>